<dbReference type="Pfam" id="PF02397">
    <property type="entry name" value="Bac_transf"/>
    <property type="match status" value="1"/>
</dbReference>
<dbReference type="PANTHER" id="PTHR30576">
    <property type="entry name" value="COLANIC BIOSYNTHESIS UDP-GLUCOSE LIPID CARRIER TRANSFERASE"/>
    <property type="match status" value="1"/>
</dbReference>
<dbReference type="Proteomes" id="UP000275069">
    <property type="component" value="Chromosome"/>
</dbReference>
<comment type="subcellular location">
    <subcellularLocation>
        <location evidence="1">Membrane</location>
        <topology evidence="1">Multi-pass membrane protein</topology>
    </subcellularLocation>
</comment>
<comment type="similarity">
    <text evidence="2">Belongs to the bacterial sugar transferase family.</text>
</comment>
<gene>
    <name evidence="9" type="ORF">D7I44_11970</name>
</gene>
<dbReference type="InterPro" id="IPR003362">
    <property type="entry name" value="Bact_transf"/>
</dbReference>
<dbReference type="KEGG" id="gry:D7I44_11970"/>
<evidence type="ECO:0000313" key="10">
    <source>
        <dbReference type="Proteomes" id="UP000275069"/>
    </source>
</evidence>
<feature type="transmembrane region" description="Helical" evidence="7">
    <location>
        <begin position="25"/>
        <end position="48"/>
    </location>
</feature>
<dbReference type="AlphaFoldDB" id="A0A387BT05"/>
<feature type="transmembrane region" description="Helical" evidence="7">
    <location>
        <begin position="106"/>
        <end position="126"/>
    </location>
</feature>
<feature type="transmembrane region" description="Helical" evidence="7">
    <location>
        <begin position="68"/>
        <end position="85"/>
    </location>
</feature>
<keyword evidence="6 7" id="KW-0472">Membrane</keyword>
<proteinExistence type="inferred from homology"/>
<protein>
    <submittedName>
        <fullName evidence="9">Sugar transferase</fullName>
    </submittedName>
</protein>
<evidence type="ECO:0000256" key="6">
    <source>
        <dbReference type="ARBA" id="ARBA00023136"/>
    </source>
</evidence>
<feature type="transmembrane region" description="Helical" evidence="7">
    <location>
        <begin position="306"/>
        <end position="327"/>
    </location>
</feature>
<dbReference type="GO" id="GO:0016780">
    <property type="term" value="F:phosphotransferase activity, for other substituted phosphate groups"/>
    <property type="evidence" value="ECO:0007669"/>
    <property type="project" value="TreeGrafter"/>
</dbReference>
<dbReference type="GO" id="GO:0016020">
    <property type="term" value="C:membrane"/>
    <property type="evidence" value="ECO:0007669"/>
    <property type="project" value="UniProtKB-SubCell"/>
</dbReference>
<feature type="transmembrane region" description="Helical" evidence="7">
    <location>
        <begin position="132"/>
        <end position="151"/>
    </location>
</feature>
<dbReference type="PANTHER" id="PTHR30576:SF10">
    <property type="entry name" value="SLL5057 PROTEIN"/>
    <property type="match status" value="1"/>
</dbReference>
<evidence type="ECO:0000313" key="9">
    <source>
        <dbReference type="EMBL" id="AYG04176.1"/>
    </source>
</evidence>
<evidence type="ECO:0000256" key="5">
    <source>
        <dbReference type="ARBA" id="ARBA00022989"/>
    </source>
</evidence>
<feature type="domain" description="Bacterial sugar transferase" evidence="8">
    <location>
        <begin position="301"/>
        <end position="490"/>
    </location>
</feature>
<dbReference type="OrthoDB" id="9808602at2"/>
<dbReference type="EMBL" id="CP032624">
    <property type="protein sequence ID" value="AYG04176.1"/>
    <property type="molecule type" value="Genomic_DNA"/>
</dbReference>
<evidence type="ECO:0000256" key="4">
    <source>
        <dbReference type="ARBA" id="ARBA00022692"/>
    </source>
</evidence>
<evidence type="ECO:0000256" key="3">
    <source>
        <dbReference type="ARBA" id="ARBA00022679"/>
    </source>
</evidence>
<dbReference type="Pfam" id="PF13727">
    <property type="entry name" value="CoA_binding_3"/>
    <property type="match status" value="1"/>
</dbReference>
<evidence type="ECO:0000259" key="8">
    <source>
        <dbReference type="Pfam" id="PF02397"/>
    </source>
</evidence>
<keyword evidence="4 7" id="KW-0812">Transmembrane</keyword>
<evidence type="ECO:0000256" key="7">
    <source>
        <dbReference type="SAM" id="Phobius"/>
    </source>
</evidence>
<sequence length="496" mass="54410">MADHTLVGVPSIAPTRSVGNWRKSYALRLTITDALVLAWVVFGTQILWLGIDSDVIAKANGFPYLDGISYSAVSLVIVAIWLAALGLDDTRSARTIGTGSTEYTRLVSVSVRLFGLIAIAAFLLKLDLARGYVLIAFPVGTLVLLATRWMWRQWLRVRRSDGEYSSRVLLVGSAASMVQTAVELARWPDAGYRVVGACLPQPSGFAELQRLSIPVVGSIDAIAEVMTKLDADTVIITGGDELTNDRVRRISWELEPGKKHLVVAPSIIDVGGPRIHTRPVAGLPLIHVETPRYGGAKLVAKRVFDIATASLVIGLMSPVLASVALAVKFSSPGPILFRQERIGLNGEAFKMLKFRSMIQDAEARFAALETQQRDAGNAVLFKLKDDPRITKVGKVLRRYSLDELPQLFNVINGTMSLVGPRPSLARELAQYDEHAHRRFLVKPGITGLWQVSGRSNLSWEESVRLDLYYVENWSITGDLNILWRTARAVVASEGAY</sequence>
<organism evidence="9 10">
    <name type="scientific">Gryllotalpicola protaetiae</name>
    <dbReference type="NCBI Taxonomy" id="2419771"/>
    <lineage>
        <taxon>Bacteria</taxon>
        <taxon>Bacillati</taxon>
        <taxon>Actinomycetota</taxon>
        <taxon>Actinomycetes</taxon>
        <taxon>Micrococcales</taxon>
        <taxon>Microbacteriaceae</taxon>
        <taxon>Gryllotalpicola</taxon>
    </lineage>
</organism>
<evidence type="ECO:0000256" key="2">
    <source>
        <dbReference type="ARBA" id="ARBA00006464"/>
    </source>
</evidence>
<keyword evidence="10" id="KW-1185">Reference proteome</keyword>
<keyword evidence="5 7" id="KW-1133">Transmembrane helix</keyword>
<dbReference type="RefSeq" id="WP_120789706.1">
    <property type="nucleotide sequence ID" value="NZ_CP032624.1"/>
</dbReference>
<reference evidence="9 10" key="1">
    <citation type="submission" date="2018-09" db="EMBL/GenBank/DDBJ databases">
        <title>Genome sequencing of strain 2DFW10M-5.</title>
        <authorList>
            <person name="Heo J."/>
            <person name="Kim S.-J."/>
            <person name="Kwon S.-W."/>
        </authorList>
    </citation>
    <scope>NUCLEOTIDE SEQUENCE [LARGE SCALE GENOMIC DNA]</scope>
    <source>
        <strain evidence="9 10">2DFW10M-5</strain>
    </source>
</reference>
<dbReference type="Gene3D" id="3.40.50.720">
    <property type="entry name" value="NAD(P)-binding Rossmann-like Domain"/>
    <property type="match status" value="1"/>
</dbReference>
<keyword evidence="3 9" id="KW-0808">Transferase</keyword>
<accession>A0A387BT05</accession>
<dbReference type="InterPro" id="IPR017475">
    <property type="entry name" value="EPS_sugar_tfrase"/>
</dbReference>
<dbReference type="NCBIfam" id="TIGR03025">
    <property type="entry name" value="EPS_sugtrans"/>
    <property type="match status" value="1"/>
</dbReference>
<evidence type="ECO:0000256" key="1">
    <source>
        <dbReference type="ARBA" id="ARBA00004141"/>
    </source>
</evidence>
<name>A0A387BT05_9MICO</name>